<gene>
    <name evidence="1" type="ORF">H8923_16550</name>
</gene>
<dbReference type="Proteomes" id="UP000609849">
    <property type="component" value="Unassembled WGS sequence"/>
</dbReference>
<dbReference type="InterPro" id="IPR009303">
    <property type="entry name" value="DUF960"/>
</dbReference>
<dbReference type="Gene3D" id="3.10.450.150">
    <property type="entry name" value="enterococcus faecalis protein"/>
    <property type="match status" value="1"/>
</dbReference>
<keyword evidence="2" id="KW-1185">Reference proteome</keyword>
<sequence length="81" mass="9738">MPLEICRLLWNLIDELKIEKDYLQIFELNPIGEGIVEIIHKQEVPEYEASIYIYNEVIKENKKIYAIDSVEYSTLMFSYEY</sequence>
<dbReference type="Pfam" id="PF06124">
    <property type="entry name" value="DUF960"/>
    <property type="match status" value="1"/>
</dbReference>
<accession>A0ABR7JTW8</accession>
<evidence type="ECO:0000313" key="2">
    <source>
        <dbReference type="Proteomes" id="UP000609849"/>
    </source>
</evidence>
<reference evidence="1 2" key="1">
    <citation type="submission" date="2020-08" db="EMBL/GenBank/DDBJ databases">
        <authorList>
            <person name="Liu C."/>
            <person name="Sun Q."/>
        </authorList>
    </citation>
    <scope>NUCLEOTIDE SEQUENCE [LARGE SCALE GENOMIC DNA]</scope>
    <source>
        <strain evidence="1 2">NSJ-18</strain>
    </source>
</reference>
<name>A0ABR7JTW8_9FIRM</name>
<dbReference type="EMBL" id="JACRWE010000015">
    <property type="protein sequence ID" value="MBC5998358.1"/>
    <property type="molecule type" value="Genomic_DNA"/>
</dbReference>
<evidence type="ECO:0000313" key="1">
    <source>
        <dbReference type="EMBL" id="MBC5998358.1"/>
    </source>
</evidence>
<proteinExistence type="predicted"/>
<protein>
    <submittedName>
        <fullName evidence="1">Uncharacterized protein</fullName>
    </submittedName>
</protein>
<comment type="caution">
    <text evidence="1">The sequence shown here is derived from an EMBL/GenBank/DDBJ whole genome shotgun (WGS) entry which is preliminary data.</text>
</comment>
<organism evidence="1 2">
    <name type="scientific">Romboutsia faecis</name>
    <dbReference type="NCBI Taxonomy" id="2764597"/>
    <lineage>
        <taxon>Bacteria</taxon>
        <taxon>Bacillati</taxon>
        <taxon>Bacillota</taxon>
        <taxon>Clostridia</taxon>
        <taxon>Peptostreptococcales</taxon>
        <taxon>Peptostreptococcaceae</taxon>
        <taxon>Romboutsia</taxon>
    </lineage>
</organism>